<proteinExistence type="predicted"/>
<keyword evidence="1" id="KW-0472">Membrane</keyword>
<accession>A0ABS5F4A2</accession>
<keyword evidence="1" id="KW-1133">Transmembrane helix</keyword>
<keyword evidence="1" id="KW-0812">Transmembrane</keyword>
<evidence type="ECO:0000313" key="2">
    <source>
        <dbReference type="EMBL" id="MBR0667385.1"/>
    </source>
</evidence>
<protein>
    <recommendedName>
        <fullName evidence="4">DUF3592 domain-containing protein</fullName>
    </recommendedName>
</protein>
<evidence type="ECO:0000313" key="3">
    <source>
        <dbReference type="Proteomes" id="UP001196870"/>
    </source>
</evidence>
<gene>
    <name evidence="2" type="ORF">GXW71_23720</name>
</gene>
<keyword evidence="3" id="KW-1185">Reference proteome</keyword>
<dbReference type="Proteomes" id="UP001196870">
    <property type="component" value="Unassembled WGS sequence"/>
</dbReference>
<reference evidence="3" key="1">
    <citation type="journal article" date="2021" name="Syst. Appl. Microbiol.">
        <title>Roseomonas hellenica sp. nov., isolated from roots of wild-growing Alkanna tinctoria.</title>
        <authorList>
            <person name="Rat A."/>
            <person name="Naranjo H.D."/>
            <person name="Lebbe L."/>
            <person name="Cnockaert M."/>
            <person name="Krigas N."/>
            <person name="Grigoriadou K."/>
            <person name="Maloupa E."/>
            <person name="Willems A."/>
        </authorList>
    </citation>
    <scope>NUCLEOTIDE SEQUENCE [LARGE SCALE GENOMIC DNA]</scope>
    <source>
        <strain evidence="3">LMG 31523</strain>
    </source>
</reference>
<feature type="transmembrane region" description="Helical" evidence="1">
    <location>
        <begin position="12"/>
        <end position="37"/>
    </location>
</feature>
<sequence length="124" mass="13895">MAGIEDMRGLWQLGAIIIVLLALVIGIPAMVWGPSYLRHRSEARLRAEGLPAMATILALEDTGNRFNDLPEIIIRLEVSAEGRPAWQAAFHRVMEVPDVQFFVPGRRIPVRFDPQRPEQVAFAP</sequence>
<comment type="caution">
    <text evidence="2">The sequence shown here is derived from an EMBL/GenBank/DDBJ whole genome shotgun (WGS) entry which is preliminary data.</text>
</comment>
<evidence type="ECO:0000256" key="1">
    <source>
        <dbReference type="SAM" id="Phobius"/>
    </source>
</evidence>
<evidence type="ECO:0008006" key="4">
    <source>
        <dbReference type="Google" id="ProtNLM"/>
    </source>
</evidence>
<dbReference type="EMBL" id="JAAGBB010000034">
    <property type="protein sequence ID" value="MBR0667385.1"/>
    <property type="molecule type" value="Genomic_DNA"/>
</dbReference>
<name>A0ABS5F4A2_9PROT</name>
<dbReference type="RefSeq" id="WP_211855165.1">
    <property type="nucleotide sequence ID" value="NZ_JAAGBB010000034.1"/>
</dbReference>
<organism evidence="2 3">
    <name type="scientific">Plastoroseomonas hellenica</name>
    <dbReference type="NCBI Taxonomy" id="2687306"/>
    <lineage>
        <taxon>Bacteria</taxon>
        <taxon>Pseudomonadati</taxon>
        <taxon>Pseudomonadota</taxon>
        <taxon>Alphaproteobacteria</taxon>
        <taxon>Acetobacterales</taxon>
        <taxon>Acetobacteraceae</taxon>
        <taxon>Plastoroseomonas</taxon>
    </lineage>
</organism>